<proteinExistence type="predicted"/>
<evidence type="ECO:0000313" key="2">
    <source>
        <dbReference type="EMBL" id="MCP1335375.1"/>
    </source>
</evidence>
<feature type="transmembrane region" description="Helical" evidence="1">
    <location>
        <begin position="12"/>
        <end position="31"/>
    </location>
</feature>
<dbReference type="CDD" id="cd01324">
    <property type="entry name" value="cbb3_Oxidase_CcoQ"/>
    <property type="match status" value="1"/>
</dbReference>
<comment type="caution">
    <text evidence="2">The sequence shown here is derived from an EMBL/GenBank/DDBJ whole genome shotgun (WGS) entry which is preliminary data.</text>
</comment>
<keyword evidence="1" id="KW-1133">Transmembrane helix</keyword>
<keyword evidence="1" id="KW-0472">Membrane</keyword>
<evidence type="ECO:0000313" key="3">
    <source>
        <dbReference type="Proteomes" id="UP001055804"/>
    </source>
</evidence>
<accession>A0A9J6PFH8</accession>
<sequence>MTYQTVAGFAQTWGLGFFFLMFLVVLAYALWPKNRERFERAAHAPLRHDDHPEN</sequence>
<dbReference type="AlphaFoldDB" id="A0A9J6PFH8"/>
<dbReference type="RefSeq" id="WP_269331321.1">
    <property type="nucleotide sequence ID" value="NZ_JAMZFT010000001.1"/>
</dbReference>
<dbReference type="Pfam" id="PF05545">
    <property type="entry name" value="FixQ"/>
    <property type="match status" value="1"/>
</dbReference>
<name>A0A9J6PFH8_9PROT</name>
<reference evidence="2" key="1">
    <citation type="submission" date="2022-06" db="EMBL/GenBank/DDBJ databases">
        <title>Isolation and Genomics of Futiania mangrovii gen. nov., sp. nov., a Rare and Metabolically-versatile member in the Class Alphaproteobacteria.</title>
        <authorList>
            <person name="Liu L."/>
            <person name="Huang W.-C."/>
            <person name="Pan J."/>
            <person name="Li J."/>
            <person name="Huang Y."/>
            <person name="Du H."/>
            <person name="Liu Y."/>
            <person name="Li M."/>
        </authorList>
    </citation>
    <scope>NUCLEOTIDE SEQUENCE</scope>
    <source>
        <strain evidence="2">FT118</strain>
    </source>
</reference>
<evidence type="ECO:0000256" key="1">
    <source>
        <dbReference type="SAM" id="Phobius"/>
    </source>
</evidence>
<gene>
    <name evidence="2" type="ORF">NJQ99_03035</name>
</gene>
<dbReference type="Proteomes" id="UP001055804">
    <property type="component" value="Unassembled WGS sequence"/>
</dbReference>
<keyword evidence="3" id="KW-1185">Reference proteome</keyword>
<organism evidence="2 3">
    <name type="scientific">Futiania mangrovi</name>
    <dbReference type="NCBI Taxonomy" id="2959716"/>
    <lineage>
        <taxon>Bacteria</taxon>
        <taxon>Pseudomonadati</taxon>
        <taxon>Pseudomonadota</taxon>
        <taxon>Alphaproteobacteria</taxon>
        <taxon>Futianiales</taxon>
        <taxon>Futianiaceae</taxon>
        <taxon>Futiania</taxon>
    </lineage>
</organism>
<dbReference type="InterPro" id="IPR008621">
    <property type="entry name" value="Cbb3-typ_cyt_oxidase_comp"/>
</dbReference>
<dbReference type="EMBL" id="JAMZFT010000001">
    <property type="protein sequence ID" value="MCP1335375.1"/>
    <property type="molecule type" value="Genomic_DNA"/>
</dbReference>
<protein>
    <submittedName>
        <fullName evidence="2">Cbb3-type cytochrome c oxidase subunit 3</fullName>
    </submittedName>
</protein>
<keyword evidence="1" id="KW-0812">Transmembrane</keyword>